<evidence type="ECO:0000313" key="1">
    <source>
        <dbReference type="EMBL" id="KAK9687421.1"/>
    </source>
</evidence>
<keyword evidence="2" id="KW-1185">Reference proteome</keyword>
<evidence type="ECO:0000313" key="2">
    <source>
        <dbReference type="Proteomes" id="UP001458880"/>
    </source>
</evidence>
<proteinExistence type="predicted"/>
<accession>A0AAW1IDJ0</accession>
<name>A0AAW1IDJ0_POPJA</name>
<dbReference type="AlphaFoldDB" id="A0AAW1IDJ0"/>
<gene>
    <name evidence="1" type="ORF">QE152_g36283</name>
</gene>
<protein>
    <submittedName>
        <fullName evidence="1">Uncharacterized protein</fullName>
    </submittedName>
</protein>
<dbReference type="Proteomes" id="UP001458880">
    <property type="component" value="Unassembled WGS sequence"/>
</dbReference>
<sequence length="144" mass="16148">MNLLHFLEKLDKSQSVTKLGGASYTNFPNQSDRIKTITKNTEFGLNINTSDAEQKSKQCSIYAEVCTSERYAEKIMDQNIIPNQKINDIISADITQILICNNEDLQTLEEQLNNAEKFNEMRNSLNSVLSKGGPSDITSSGIPW</sequence>
<comment type="caution">
    <text evidence="1">The sequence shown here is derived from an EMBL/GenBank/DDBJ whole genome shotgun (WGS) entry which is preliminary data.</text>
</comment>
<dbReference type="EMBL" id="JASPKY010000644">
    <property type="protein sequence ID" value="KAK9687421.1"/>
    <property type="molecule type" value="Genomic_DNA"/>
</dbReference>
<organism evidence="1 2">
    <name type="scientific">Popillia japonica</name>
    <name type="common">Japanese beetle</name>
    <dbReference type="NCBI Taxonomy" id="7064"/>
    <lineage>
        <taxon>Eukaryota</taxon>
        <taxon>Metazoa</taxon>
        <taxon>Ecdysozoa</taxon>
        <taxon>Arthropoda</taxon>
        <taxon>Hexapoda</taxon>
        <taxon>Insecta</taxon>
        <taxon>Pterygota</taxon>
        <taxon>Neoptera</taxon>
        <taxon>Endopterygota</taxon>
        <taxon>Coleoptera</taxon>
        <taxon>Polyphaga</taxon>
        <taxon>Scarabaeiformia</taxon>
        <taxon>Scarabaeidae</taxon>
        <taxon>Rutelinae</taxon>
        <taxon>Popillia</taxon>
    </lineage>
</organism>
<reference evidence="1 2" key="1">
    <citation type="journal article" date="2024" name="BMC Genomics">
        <title>De novo assembly and annotation of Popillia japonica's genome with initial clues to its potential as an invasive pest.</title>
        <authorList>
            <person name="Cucini C."/>
            <person name="Boschi S."/>
            <person name="Funari R."/>
            <person name="Cardaioli E."/>
            <person name="Iannotti N."/>
            <person name="Marturano G."/>
            <person name="Paoli F."/>
            <person name="Bruttini M."/>
            <person name="Carapelli A."/>
            <person name="Frati F."/>
            <person name="Nardi F."/>
        </authorList>
    </citation>
    <scope>NUCLEOTIDE SEQUENCE [LARGE SCALE GENOMIC DNA]</scope>
    <source>
        <strain evidence="1">DMR45628</strain>
    </source>
</reference>